<sequence length="535" mass="59626">MRQSTIVGEEWLATPLVLVDMGDGLRAVSCEGHDVTCEVSGRPSWVLECCAGGIPAPPMRHQLWLPRLLRERATLEDAGQGVIHNTPGNEAQRAIDEEIIALTAECEAAIRGLKYQRNLCSDISRLPPEIIVDICRFAKKGGPQDARCYQAVYAVAGVCRQWRELLLATPDMWNIIDLNAHDRALELLKRSKSAPLQIRFRGPVFESLSDVNSVPSAARELVARAVGADSGRIRVLDIQTFTTTELMNLMRFTLQTSTLQYDMPSLRRLDLHDVVINSPLPFLPRLSYLKLVVKSTDLLPSLQNTPHLEELDAYVCKGQYTGNPVALPKLATLIIVADELEGAVILSNIEYPSITRVRFSNLERPTGDNNLFHLVEAIRRFANPSAPPVDTAIMNSSGLGDSFKMHVGTLGTSSGRANFSLELKLSDQNGQYLPSCLRLCSAFSPKRLRYLNVGGWLGLSVLDWRSLFGHFQGAQDLFLDTVQVQAFQALLKAPHLKRPHILPNLRKLQVFRCGLYRRQCTIPSWVFSRNESARK</sequence>
<evidence type="ECO:0000313" key="1">
    <source>
        <dbReference type="EMBL" id="KAF7423037.1"/>
    </source>
</evidence>
<dbReference type="Gene3D" id="3.80.10.10">
    <property type="entry name" value="Ribonuclease Inhibitor"/>
    <property type="match status" value="1"/>
</dbReference>
<dbReference type="OrthoDB" id="2973282at2759"/>
<protein>
    <recommendedName>
        <fullName evidence="3">F-box domain-containing protein</fullName>
    </recommendedName>
</protein>
<dbReference type="RefSeq" id="XP_036628069.1">
    <property type="nucleotide sequence ID" value="XM_036780686.1"/>
</dbReference>
<keyword evidence="2" id="KW-1185">Reference proteome</keyword>
<evidence type="ECO:0000313" key="2">
    <source>
        <dbReference type="Proteomes" id="UP000623687"/>
    </source>
</evidence>
<comment type="caution">
    <text evidence="1">The sequence shown here is derived from an EMBL/GenBank/DDBJ whole genome shotgun (WGS) entry which is preliminary data.</text>
</comment>
<dbReference type="VEuPathDB" id="FungiDB:PC9H_011201"/>
<dbReference type="EMBL" id="JACETU010000008">
    <property type="protein sequence ID" value="KAF7423037.1"/>
    <property type="molecule type" value="Genomic_DNA"/>
</dbReference>
<reference evidence="1" key="1">
    <citation type="submission" date="2019-07" db="EMBL/GenBank/DDBJ databases">
        <authorList>
            <person name="Palmer J.M."/>
        </authorList>
    </citation>
    <scope>NUCLEOTIDE SEQUENCE</scope>
    <source>
        <strain evidence="1">PC9</strain>
    </source>
</reference>
<dbReference type="SUPFAM" id="SSF52058">
    <property type="entry name" value="L domain-like"/>
    <property type="match status" value="1"/>
</dbReference>
<organism evidence="1 2">
    <name type="scientific">Pleurotus ostreatus</name>
    <name type="common">Oyster mushroom</name>
    <name type="synonym">White-rot fungus</name>
    <dbReference type="NCBI Taxonomy" id="5322"/>
    <lineage>
        <taxon>Eukaryota</taxon>
        <taxon>Fungi</taxon>
        <taxon>Dikarya</taxon>
        <taxon>Basidiomycota</taxon>
        <taxon>Agaricomycotina</taxon>
        <taxon>Agaricomycetes</taxon>
        <taxon>Agaricomycetidae</taxon>
        <taxon>Agaricales</taxon>
        <taxon>Pleurotineae</taxon>
        <taxon>Pleurotaceae</taxon>
        <taxon>Pleurotus</taxon>
    </lineage>
</organism>
<evidence type="ECO:0008006" key="3">
    <source>
        <dbReference type="Google" id="ProtNLM"/>
    </source>
</evidence>
<dbReference type="GeneID" id="59381019"/>
<proteinExistence type="predicted"/>
<dbReference type="Gene3D" id="1.20.1280.50">
    <property type="match status" value="1"/>
</dbReference>
<accession>A0A8H6ZT39</accession>
<dbReference type="InterPro" id="IPR032675">
    <property type="entry name" value="LRR_dom_sf"/>
</dbReference>
<name>A0A8H6ZT39_PLEOS</name>
<dbReference type="AlphaFoldDB" id="A0A8H6ZT39"/>
<gene>
    <name evidence="1" type="ORF">PC9H_011201</name>
</gene>
<dbReference type="Proteomes" id="UP000623687">
    <property type="component" value="Unassembled WGS sequence"/>
</dbReference>